<dbReference type="PRINTS" id="PR01374">
    <property type="entry name" value="TONBPROTEIN"/>
</dbReference>
<dbReference type="InterPro" id="IPR037682">
    <property type="entry name" value="TonB_C"/>
</dbReference>
<dbReference type="AlphaFoldDB" id="A0AAW3YRJ3"/>
<dbReference type="GO" id="GO:0031992">
    <property type="term" value="F:energy transducer activity"/>
    <property type="evidence" value="ECO:0007669"/>
    <property type="project" value="InterPro"/>
</dbReference>
<evidence type="ECO:0000256" key="4">
    <source>
        <dbReference type="ARBA" id="ARBA00022448"/>
    </source>
</evidence>
<protein>
    <recommendedName>
        <fullName evidence="3 13">Protein TonB</fullName>
    </recommendedName>
</protein>
<keyword evidence="5 13" id="KW-1003">Cell membrane</keyword>
<comment type="similarity">
    <text evidence="2 13">Belongs to the TonB family.</text>
</comment>
<evidence type="ECO:0000256" key="7">
    <source>
        <dbReference type="ARBA" id="ARBA00022692"/>
    </source>
</evidence>
<feature type="region of interest" description="Disordered" evidence="14">
    <location>
        <begin position="60"/>
        <end position="172"/>
    </location>
</feature>
<accession>A0AAW3YRJ3</accession>
<evidence type="ECO:0000256" key="1">
    <source>
        <dbReference type="ARBA" id="ARBA00004383"/>
    </source>
</evidence>
<dbReference type="GO" id="GO:0015891">
    <property type="term" value="P:siderophore transport"/>
    <property type="evidence" value="ECO:0007669"/>
    <property type="project" value="InterPro"/>
</dbReference>
<evidence type="ECO:0000256" key="11">
    <source>
        <dbReference type="ARBA" id="ARBA00023136"/>
    </source>
</evidence>
<evidence type="ECO:0000256" key="14">
    <source>
        <dbReference type="SAM" id="MobiDB-lite"/>
    </source>
</evidence>
<evidence type="ECO:0000313" key="16">
    <source>
        <dbReference type="EMBL" id="MBD2800695.1"/>
    </source>
</evidence>
<dbReference type="Gene3D" id="3.30.2420.10">
    <property type="entry name" value="TonB"/>
    <property type="match status" value="1"/>
</dbReference>
<dbReference type="InterPro" id="IPR006260">
    <property type="entry name" value="TonB/TolA_C"/>
</dbReference>
<dbReference type="InterPro" id="IPR051045">
    <property type="entry name" value="TonB-dependent_transducer"/>
</dbReference>
<evidence type="ECO:0000256" key="9">
    <source>
        <dbReference type="ARBA" id="ARBA00022927"/>
    </source>
</evidence>
<keyword evidence="6 13" id="KW-0997">Cell inner membrane</keyword>
<dbReference type="EMBL" id="JACXBF010000203">
    <property type="protein sequence ID" value="MBD2800695.1"/>
    <property type="molecule type" value="Genomic_DNA"/>
</dbReference>
<reference evidence="16" key="2">
    <citation type="journal article" date="2024" name="Toxins">
        <title>Genome Sequence Analysis of Native Xenorhabdus Strains Isolated from Entomopathogenic Nematodes in Argentina.</title>
        <authorList>
            <person name="Palma L."/>
            <person name="Frizzo L."/>
            <person name="Kaiser S."/>
            <person name="Berry C."/>
            <person name="Caballero P."/>
            <person name="Bode H.B."/>
            <person name="Del Valle E.E."/>
        </authorList>
    </citation>
    <scope>NUCLEOTIDE SEQUENCE</scope>
    <source>
        <strain evidence="16">M</strain>
    </source>
</reference>
<keyword evidence="10" id="KW-1133">Transmembrane helix</keyword>
<dbReference type="NCBIfam" id="NF008082">
    <property type="entry name" value="PRK10819.1-3"/>
    <property type="match status" value="1"/>
</dbReference>
<dbReference type="Proteomes" id="UP001193920">
    <property type="component" value="Unassembled WGS sequence"/>
</dbReference>
<comment type="function">
    <text evidence="13">Interacts with outer membrane receptor proteins that carry out high-affinity binding and energy dependent uptake into the periplasmic space of specific substrates. It could act to transduce energy from the cytoplasmic membrane to specific energy-requiring processes in the outer membrane, resulting in the release into the periplasm of ligands bound by these outer membrane proteins.</text>
</comment>
<sequence>MLLIKNSLMRWIHWPILLSVCLHISIAMAIFKAIESEQQPAVAPMSVAMIQLAAEETPVSQAAMSESIPEPEPEPAPEPIAKIALPKPEKKPEVKKREEKKIVKKESKPAEKKQEKVVEQPLEPVSGQETQLAENLNTKKPASLDISNDAPKALAGPKALNRPNPDYPNRARQLGTEGSVKVKYDIDEYGRVRNITILASNPKNTFDREVKQVMKKWRYEKVPATGYITTIEFKLTGISQS</sequence>
<evidence type="ECO:0000256" key="3">
    <source>
        <dbReference type="ARBA" id="ARBA00022362"/>
    </source>
</evidence>
<dbReference type="SUPFAM" id="SSF74653">
    <property type="entry name" value="TolA/TonB C-terminal domain"/>
    <property type="match status" value="1"/>
</dbReference>
<evidence type="ECO:0000256" key="8">
    <source>
        <dbReference type="ARBA" id="ARBA00022737"/>
    </source>
</evidence>
<keyword evidence="8" id="KW-0677">Repeat</keyword>
<dbReference type="PROSITE" id="PS52015">
    <property type="entry name" value="TONB_CTD"/>
    <property type="match status" value="1"/>
</dbReference>
<dbReference type="Pfam" id="PF03544">
    <property type="entry name" value="TonB_C"/>
    <property type="match status" value="1"/>
</dbReference>
<evidence type="ECO:0000256" key="6">
    <source>
        <dbReference type="ARBA" id="ARBA00022519"/>
    </source>
</evidence>
<evidence type="ECO:0000256" key="2">
    <source>
        <dbReference type="ARBA" id="ARBA00006555"/>
    </source>
</evidence>
<proteinExistence type="inferred from homology"/>
<evidence type="ECO:0000256" key="10">
    <source>
        <dbReference type="ARBA" id="ARBA00022989"/>
    </source>
</evidence>
<keyword evidence="9 13" id="KW-0653">Protein transport</keyword>
<organism evidence="16">
    <name type="scientific">Xenorhabdus szentirmaii</name>
    <dbReference type="NCBI Taxonomy" id="290112"/>
    <lineage>
        <taxon>Bacteria</taxon>
        <taxon>Pseudomonadati</taxon>
        <taxon>Pseudomonadota</taxon>
        <taxon>Gammaproteobacteria</taxon>
        <taxon>Enterobacterales</taxon>
        <taxon>Morganellaceae</taxon>
        <taxon>Xenorhabdus</taxon>
    </lineage>
</organism>
<dbReference type="PANTHER" id="PTHR33446:SF8">
    <property type="entry name" value="PROTEIN TONB"/>
    <property type="match status" value="1"/>
</dbReference>
<evidence type="ECO:0000256" key="12">
    <source>
        <dbReference type="ARBA" id="ARBA00025849"/>
    </source>
</evidence>
<name>A0AAW3YRJ3_9GAMM</name>
<comment type="subunit">
    <text evidence="12">Homodimer. Forms a complex with the accessory proteins ExbB and ExbD.</text>
</comment>
<evidence type="ECO:0000259" key="15">
    <source>
        <dbReference type="PROSITE" id="PS52015"/>
    </source>
</evidence>
<comment type="subcellular location">
    <subcellularLocation>
        <location evidence="1 13">Cell inner membrane</location>
        <topology evidence="1 13">Single-pass membrane protein</topology>
        <orientation evidence="1 13">Periplasmic side</orientation>
    </subcellularLocation>
</comment>
<comment type="caution">
    <text evidence="16">The sequence shown here is derived from an EMBL/GenBank/DDBJ whole genome shotgun (WGS) entry which is preliminary data.</text>
</comment>
<dbReference type="PANTHER" id="PTHR33446">
    <property type="entry name" value="PROTEIN TONB-RELATED"/>
    <property type="match status" value="1"/>
</dbReference>
<keyword evidence="13" id="KW-0735">Signal-anchor</keyword>
<evidence type="ECO:0000256" key="5">
    <source>
        <dbReference type="ARBA" id="ARBA00022475"/>
    </source>
</evidence>
<reference evidence="16" key="1">
    <citation type="submission" date="2020-09" db="EMBL/GenBank/DDBJ databases">
        <authorList>
            <person name="Palma L."/>
            <person name="Caballero P."/>
            <person name="Berry C."/>
            <person name="Del Valle E."/>
        </authorList>
    </citation>
    <scope>NUCLEOTIDE SEQUENCE</scope>
    <source>
        <strain evidence="16">M</strain>
    </source>
</reference>
<dbReference type="GO" id="GO:0015031">
    <property type="term" value="P:protein transport"/>
    <property type="evidence" value="ECO:0007669"/>
    <property type="project" value="UniProtKB-UniRule"/>
</dbReference>
<dbReference type="GO" id="GO:0055085">
    <property type="term" value="P:transmembrane transport"/>
    <property type="evidence" value="ECO:0007669"/>
    <property type="project" value="InterPro"/>
</dbReference>
<keyword evidence="7" id="KW-0812">Transmembrane</keyword>
<evidence type="ECO:0000256" key="13">
    <source>
        <dbReference type="RuleBase" id="RU362123"/>
    </source>
</evidence>
<feature type="compositionally biased region" description="Basic and acidic residues" evidence="14">
    <location>
        <begin position="87"/>
        <end position="118"/>
    </location>
</feature>
<gene>
    <name evidence="16" type="primary">tonB</name>
    <name evidence="16" type="ORF">ID854_09585</name>
</gene>
<dbReference type="NCBIfam" id="TIGR01352">
    <property type="entry name" value="tonB_Cterm"/>
    <property type="match status" value="1"/>
</dbReference>
<feature type="compositionally biased region" description="Polar residues" evidence="14">
    <location>
        <begin position="127"/>
        <end position="140"/>
    </location>
</feature>
<feature type="domain" description="TonB C-terminal" evidence="15">
    <location>
        <begin position="152"/>
        <end position="241"/>
    </location>
</feature>
<keyword evidence="11" id="KW-0472">Membrane</keyword>
<dbReference type="GO" id="GO:0098797">
    <property type="term" value="C:plasma membrane protein complex"/>
    <property type="evidence" value="ECO:0007669"/>
    <property type="project" value="TreeGrafter"/>
</dbReference>
<dbReference type="GO" id="GO:0030288">
    <property type="term" value="C:outer membrane-bounded periplasmic space"/>
    <property type="evidence" value="ECO:0007669"/>
    <property type="project" value="InterPro"/>
</dbReference>
<dbReference type="InterPro" id="IPR003538">
    <property type="entry name" value="TonB"/>
</dbReference>
<keyword evidence="4 13" id="KW-0813">Transport</keyword>